<evidence type="ECO:0000313" key="7">
    <source>
        <dbReference type="EMBL" id="CAF0724783.1"/>
    </source>
</evidence>
<dbReference type="PANTHER" id="PTHR23222:SF1">
    <property type="entry name" value="PROHIBITIN-2"/>
    <property type="match status" value="1"/>
</dbReference>
<dbReference type="EMBL" id="CAJNOE010000011">
    <property type="protein sequence ID" value="CAF0724783.1"/>
    <property type="molecule type" value="Genomic_DNA"/>
</dbReference>
<dbReference type="SUPFAM" id="SSF117892">
    <property type="entry name" value="Band 7/SPFH domain"/>
    <property type="match status" value="1"/>
</dbReference>
<dbReference type="GO" id="GO:0007005">
    <property type="term" value="P:mitochondrion organization"/>
    <property type="evidence" value="ECO:0007669"/>
    <property type="project" value="TreeGrafter"/>
</dbReference>
<dbReference type="FunFam" id="3.30.479.30:FF:000001">
    <property type="entry name" value="Prohibitin 2"/>
    <property type="match status" value="1"/>
</dbReference>
<organism evidence="7 9">
    <name type="scientific">Adineta steineri</name>
    <dbReference type="NCBI Taxonomy" id="433720"/>
    <lineage>
        <taxon>Eukaryota</taxon>
        <taxon>Metazoa</taxon>
        <taxon>Spiralia</taxon>
        <taxon>Gnathifera</taxon>
        <taxon>Rotifera</taxon>
        <taxon>Eurotatoria</taxon>
        <taxon>Bdelloidea</taxon>
        <taxon>Adinetida</taxon>
        <taxon>Adinetidae</taxon>
        <taxon>Adineta</taxon>
    </lineage>
</organism>
<dbReference type="Pfam" id="PF14970">
    <property type="entry name" value="TEDC1"/>
    <property type="match status" value="1"/>
</dbReference>
<dbReference type="SMART" id="SM00244">
    <property type="entry name" value="PHB"/>
    <property type="match status" value="1"/>
</dbReference>
<comment type="similarity">
    <text evidence="2">Belongs to the prohibitin family.</text>
</comment>
<evidence type="ECO:0000256" key="3">
    <source>
        <dbReference type="ARBA" id="ARBA00022792"/>
    </source>
</evidence>
<evidence type="ECO:0000256" key="2">
    <source>
        <dbReference type="ARBA" id="ARBA00009658"/>
    </source>
</evidence>
<dbReference type="Pfam" id="PF01145">
    <property type="entry name" value="Band_7"/>
    <property type="match status" value="1"/>
</dbReference>
<dbReference type="Proteomes" id="UP000663860">
    <property type="component" value="Unassembled WGS sequence"/>
</dbReference>
<dbReference type="InterPro" id="IPR001107">
    <property type="entry name" value="Band_7"/>
</dbReference>
<sequence>MSSNSVQQIRPVIECFCQILSLYGFSSVTPEIFRLAKFNRNEATIPLWRLIFEILHFDPIKPNQQQTSKKFDQTPKDELVYMIKNDLFTRGYTYEYFLSLDSKMEKGSRQLLLCLGWLIYHAKVIDKCMESCLNSDSLLDYDDTSSLYQIDQIECVKYSSQEKDLIGQVKQAMHLNSKLRFSLRRLYGLIIENTNLQHQIHECHNMSSLEAYLCQHPHLLSHYMIEMENEQQKLNFFLFWNEHENVFWKWMESVLDQPILTDENEEDDNEEKYEPLRQIDCKRLEAEKEKFHSAIDTLDNALVRLQQLWISSNDPTSIEHDVSSLLVSIDDKVSLLFNQLLTTNPSISTKSPSTQSLFLHQPNRLVYTKKIDSNDNNHFIKSSDLDHETKSLNKLQTNINQHIEKQRTILDKLSHQFQNVMIFTIIWMYSILDSKKKIMAEKLNDFASRLSKGAPKGLGVGGAVLFGVSAAAYGIYRSMFTVEGGHRAIMFNRIGGVDQHTIHSEGLHFRIPWFQYPILYDIRARPTSIKSPTGSKDLQMVTIALRVLARPDQTKLPKLYQTLGVNWDERVLPSICNEVLKSVVAKFNASQLITQRQQVSNLIRLDLIERAKDFDILLDDVSITELSFGAQYSAAVEAKQVAQQEAQRAVFTVEQAKQERQQKIVLAEGDAESAKLIGNAISKNPGYLKLRRIRAAQNIAKTLSQSTNRAFLDAQALMINVADPKFDEIYQDANRKRR</sequence>
<dbReference type="GO" id="GO:0005743">
    <property type="term" value="C:mitochondrial inner membrane"/>
    <property type="evidence" value="ECO:0007669"/>
    <property type="project" value="UniProtKB-SubCell"/>
</dbReference>
<dbReference type="InterPro" id="IPR027996">
    <property type="entry name" value="TEDC1_dom"/>
</dbReference>
<keyword evidence="4" id="KW-0496">Mitochondrion</keyword>
<proteinExistence type="inferred from homology"/>
<gene>
    <name evidence="7" type="ORF">IZO911_LOCUS2314</name>
    <name evidence="8" type="ORF">KXQ929_LOCUS9321</name>
</gene>
<keyword evidence="5" id="KW-0472">Membrane</keyword>
<evidence type="ECO:0000259" key="6">
    <source>
        <dbReference type="SMART" id="SM00244"/>
    </source>
</evidence>
<protein>
    <recommendedName>
        <fullName evidence="6">Band 7 domain-containing protein</fullName>
    </recommendedName>
</protein>
<dbReference type="PRINTS" id="PR00679">
    <property type="entry name" value="PROHIBITIN"/>
</dbReference>
<evidence type="ECO:0000256" key="1">
    <source>
        <dbReference type="ARBA" id="ARBA00004273"/>
    </source>
</evidence>
<feature type="domain" description="Band 7" evidence="6">
    <location>
        <begin position="478"/>
        <end position="640"/>
    </location>
</feature>
<dbReference type="Proteomes" id="UP000663868">
    <property type="component" value="Unassembled WGS sequence"/>
</dbReference>
<evidence type="ECO:0000313" key="9">
    <source>
        <dbReference type="Proteomes" id="UP000663860"/>
    </source>
</evidence>
<dbReference type="PANTHER" id="PTHR23222">
    <property type="entry name" value="PROHIBITIN"/>
    <property type="match status" value="1"/>
</dbReference>
<dbReference type="AlphaFoldDB" id="A0A813MME7"/>
<reference evidence="7" key="1">
    <citation type="submission" date="2021-02" db="EMBL/GenBank/DDBJ databases">
        <authorList>
            <person name="Nowell W R."/>
        </authorList>
    </citation>
    <scope>NUCLEOTIDE SEQUENCE</scope>
</reference>
<dbReference type="Gene3D" id="3.30.479.30">
    <property type="entry name" value="Band 7 domain"/>
    <property type="match status" value="1"/>
</dbReference>
<evidence type="ECO:0000256" key="5">
    <source>
        <dbReference type="ARBA" id="ARBA00023136"/>
    </source>
</evidence>
<comment type="caution">
    <text evidence="7">The sequence shown here is derived from an EMBL/GenBank/DDBJ whole genome shotgun (WGS) entry which is preliminary data.</text>
</comment>
<dbReference type="CDD" id="cd03401">
    <property type="entry name" value="SPFH_prohibitin"/>
    <property type="match status" value="1"/>
</dbReference>
<evidence type="ECO:0000313" key="8">
    <source>
        <dbReference type="EMBL" id="CAF3675883.1"/>
    </source>
</evidence>
<dbReference type="EMBL" id="CAJOBB010000421">
    <property type="protein sequence ID" value="CAF3675883.1"/>
    <property type="molecule type" value="Genomic_DNA"/>
</dbReference>
<comment type="subcellular location">
    <subcellularLocation>
        <location evidence="1">Mitochondrion inner membrane</location>
    </subcellularLocation>
</comment>
<keyword evidence="3" id="KW-0999">Mitochondrion inner membrane</keyword>
<evidence type="ECO:0000256" key="4">
    <source>
        <dbReference type="ARBA" id="ARBA00023128"/>
    </source>
</evidence>
<name>A0A813MME7_9BILA</name>
<dbReference type="InterPro" id="IPR036013">
    <property type="entry name" value="Band_7/SPFH_dom_sf"/>
</dbReference>
<accession>A0A813MME7</accession>
<dbReference type="InterPro" id="IPR000163">
    <property type="entry name" value="Prohibitin"/>
</dbReference>